<dbReference type="eggNOG" id="COG0160">
    <property type="taxonomic scope" value="Bacteria"/>
</dbReference>
<dbReference type="SUPFAM" id="SSF53383">
    <property type="entry name" value="PLP-dependent transferases"/>
    <property type="match status" value="1"/>
</dbReference>
<accession>C5BTT3</accession>
<dbReference type="PROSITE" id="PS00600">
    <property type="entry name" value="AA_TRANSFER_CLASS_3"/>
    <property type="match status" value="1"/>
</dbReference>
<dbReference type="InterPro" id="IPR049704">
    <property type="entry name" value="Aminotrans_3_PPA_site"/>
</dbReference>
<dbReference type="HOGENOM" id="CLU_016922_10_0_6"/>
<dbReference type="PANTHER" id="PTHR43552">
    <property type="entry name" value="DIAMINOBUTYRATE--2-OXOGLUTARATE AMINOTRANSFERASE"/>
    <property type="match status" value="1"/>
</dbReference>
<evidence type="ECO:0000256" key="5">
    <source>
        <dbReference type="ARBA" id="ARBA00022898"/>
    </source>
</evidence>
<dbReference type="OrthoDB" id="9801052at2"/>
<reference evidence="7 8" key="1">
    <citation type="journal article" date="2009" name="PLoS ONE">
        <title>The complete genome of Teredinibacter turnerae T7901: an intracellular endosymbiont of marine wood-boring bivalves (shipworms).</title>
        <authorList>
            <person name="Yang J.C."/>
            <person name="Madupu R."/>
            <person name="Durkin A.S."/>
            <person name="Ekborg N.A."/>
            <person name="Pedamallu C.S."/>
            <person name="Hostetler J.B."/>
            <person name="Radune D."/>
            <person name="Toms B.S."/>
            <person name="Henrissat B."/>
            <person name="Coutinho P.M."/>
            <person name="Schwarz S."/>
            <person name="Field L."/>
            <person name="Trindade-Silva A.E."/>
            <person name="Soares C.A.G."/>
            <person name="Elshahawi S."/>
            <person name="Hanora A."/>
            <person name="Schmidt E.W."/>
            <person name="Haygood M.G."/>
            <person name="Posfai J."/>
            <person name="Benner J."/>
            <person name="Madinger C."/>
            <person name="Nove J."/>
            <person name="Anton B."/>
            <person name="Chaudhary K."/>
            <person name="Foster J."/>
            <person name="Holman A."/>
            <person name="Kumar S."/>
            <person name="Lessard P.A."/>
            <person name="Luyten Y.A."/>
            <person name="Slatko B."/>
            <person name="Wood N."/>
            <person name="Wu B."/>
            <person name="Teplitski M."/>
            <person name="Mougous J.D."/>
            <person name="Ward N."/>
            <person name="Eisen J.A."/>
            <person name="Badger J.H."/>
            <person name="Distel D.L."/>
        </authorList>
    </citation>
    <scope>NUCLEOTIDE SEQUENCE [LARGE SCALE GENOMIC DNA]</scope>
    <source>
        <strain evidence="8">ATCC 39867 / T7901</strain>
    </source>
</reference>
<dbReference type="AlphaFoldDB" id="C5BTT3"/>
<dbReference type="RefSeq" id="WP_015818340.1">
    <property type="nucleotide sequence ID" value="NC_012997.1"/>
</dbReference>
<proteinExistence type="inferred from homology"/>
<name>C5BTT3_TERTT</name>
<dbReference type="EMBL" id="CP001614">
    <property type="protein sequence ID" value="ACR12228.1"/>
    <property type="molecule type" value="Genomic_DNA"/>
</dbReference>
<keyword evidence="8" id="KW-1185">Reference proteome</keyword>
<dbReference type="Pfam" id="PF00202">
    <property type="entry name" value="Aminotran_3"/>
    <property type="match status" value="1"/>
</dbReference>
<dbReference type="InterPro" id="IPR015421">
    <property type="entry name" value="PyrdxlP-dep_Trfase_major"/>
</dbReference>
<dbReference type="InterPro" id="IPR015422">
    <property type="entry name" value="PyrdxlP-dep_Trfase_small"/>
</dbReference>
<evidence type="ECO:0000256" key="3">
    <source>
        <dbReference type="ARBA" id="ARBA00022576"/>
    </source>
</evidence>
<comment type="cofactor">
    <cofactor evidence="1">
        <name>pyridoxal 5'-phosphate</name>
        <dbReference type="ChEBI" id="CHEBI:597326"/>
    </cofactor>
</comment>
<dbReference type="Gene3D" id="3.90.1150.10">
    <property type="entry name" value="Aspartate Aminotransferase, domain 1"/>
    <property type="match status" value="1"/>
</dbReference>
<keyword evidence="3 7" id="KW-0032">Aminotransferase</keyword>
<sequence length="415" mass="44769">MSIFEQRESAIRAYSRVYPVTFASAANARQTDTDGREYIDFFAGAGVLNFGHNNPLMKNAVIDYLQRDGVVHSLDMQTQAKAEFIETFSKTILAPRDMPHRLQFTGPTGTNAVEAAMKLARRVTGRNTIVAFQQAFHGMTLGALAATANPYFRNAAGVPLAHVCHEPFCVDAAEAEQNISALRDRYSRSAERAPAAFMVETIQAEGGVNIAAKSWLEQLAKLAAELGALFIVDDIQVGCGRTGSYFSFDDIDIAPDIICLAKGVGGMGTPLAFNLVRPECDERWSPGEHTGTFRGQNLSFIAGKVGLEYFADNELMQAVADKTRLMQEMLEPLLAEDSSLSLRGKGMIMGLDFGDGTRAGSVVKQCFEKGLIVASCGIGGSVIKLIPPLTIPNEDLIAGLNILCEAARTVMEEAA</sequence>
<dbReference type="CDD" id="cd00610">
    <property type="entry name" value="OAT_like"/>
    <property type="match status" value="1"/>
</dbReference>
<evidence type="ECO:0000256" key="4">
    <source>
        <dbReference type="ARBA" id="ARBA00022679"/>
    </source>
</evidence>
<dbReference type="GO" id="GO:0008483">
    <property type="term" value="F:transaminase activity"/>
    <property type="evidence" value="ECO:0007669"/>
    <property type="project" value="UniProtKB-KW"/>
</dbReference>
<evidence type="ECO:0000256" key="6">
    <source>
        <dbReference type="RuleBase" id="RU003560"/>
    </source>
</evidence>
<keyword evidence="4" id="KW-0808">Transferase</keyword>
<evidence type="ECO:0000256" key="1">
    <source>
        <dbReference type="ARBA" id="ARBA00001933"/>
    </source>
</evidence>
<dbReference type="Gene3D" id="3.40.640.10">
    <property type="entry name" value="Type I PLP-dependent aspartate aminotransferase-like (Major domain)"/>
    <property type="match status" value="1"/>
</dbReference>
<dbReference type="STRING" id="377629.TERTU_4006"/>
<dbReference type="InterPro" id="IPR005814">
    <property type="entry name" value="Aminotrans_3"/>
</dbReference>
<dbReference type="NCBIfam" id="NF006733">
    <property type="entry name" value="PRK09264.1"/>
    <property type="match status" value="1"/>
</dbReference>
<keyword evidence="5 6" id="KW-0663">Pyridoxal phosphate</keyword>
<evidence type="ECO:0000256" key="2">
    <source>
        <dbReference type="ARBA" id="ARBA00008954"/>
    </source>
</evidence>
<dbReference type="Proteomes" id="UP000009080">
    <property type="component" value="Chromosome"/>
</dbReference>
<dbReference type="PANTHER" id="PTHR43552:SF2">
    <property type="entry name" value="DIAMINOBUTYRATE--2-OXOGLUTARATE TRANSAMINASE"/>
    <property type="match status" value="1"/>
</dbReference>
<evidence type="ECO:0000313" key="8">
    <source>
        <dbReference type="Proteomes" id="UP000009080"/>
    </source>
</evidence>
<dbReference type="PIRSF" id="PIRSF000521">
    <property type="entry name" value="Transaminase_4ab_Lys_Orn"/>
    <property type="match status" value="1"/>
</dbReference>
<dbReference type="InterPro" id="IPR015424">
    <property type="entry name" value="PyrdxlP-dep_Trfase"/>
</dbReference>
<dbReference type="KEGG" id="ttu:TERTU_4006"/>
<comment type="similarity">
    <text evidence="2 6">Belongs to the class-III pyridoxal-phosphate-dependent aminotransferase family.</text>
</comment>
<protein>
    <submittedName>
        <fullName evidence="7">Aminotransferase, class III</fullName>
    </submittedName>
</protein>
<gene>
    <name evidence="7" type="ordered locus">TERTU_4006</name>
</gene>
<dbReference type="InterPro" id="IPR004637">
    <property type="entry name" value="Dat"/>
</dbReference>
<evidence type="ECO:0000313" key="7">
    <source>
        <dbReference type="EMBL" id="ACR12228.1"/>
    </source>
</evidence>
<organism evidence="7 8">
    <name type="scientific">Teredinibacter turnerae (strain ATCC 39867 / T7901)</name>
    <dbReference type="NCBI Taxonomy" id="377629"/>
    <lineage>
        <taxon>Bacteria</taxon>
        <taxon>Pseudomonadati</taxon>
        <taxon>Pseudomonadota</taxon>
        <taxon>Gammaproteobacteria</taxon>
        <taxon>Cellvibrionales</taxon>
        <taxon>Cellvibrionaceae</taxon>
        <taxon>Teredinibacter</taxon>
    </lineage>
</organism>
<dbReference type="GO" id="GO:0030170">
    <property type="term" value="F:pyridoxal phosphate binding"/>
    <property type="evidence" value="ECO:0007669"/>
    <property type="project" value="InterPro"/>
</dbReference>